<dbReference type="NCBIfam" id="NF047398">
    <property type="entry name" value="AAA_KGGVGR"/>
    <property type="match status" value="1"/>
</dbReference>
<dbReference type="PANTHER" id="PTHR13696">
    <property type="entry name" value="P-LOOP CONTAINING NUCLEOSIDE TRIPHOSPHATE HYDROLASE"/>
    <property type="match status" value="1"/>
</dbReference>
<comment type="caution">
    <text evidence="2">The sequence shown here is derived from an EMBL/GenBank/DDBJ whole genome shotgun (WGS) entry which is preliminary data.</text>
</comment>
<proteinExistence type="predicted"/>
<sequence>MASERHDRAAAAKQLVMDNARRHGMDDAEIYVAYSPYGGLRIRVVHEALAPHSESNRHEKLLAGIDAEVAELLTPDEAEWYGPPFAEYDIPIPVWADVLERSDSSEDLQFASDLDSDIESPVVVTFYSLRGGVGRTTALASTARILAARGRRVLCIDMDFEAPGLPYLFGLSEPTSDVGALPLLLALEQGETPDIRDHVARAHRADELYCLPAGKLDADYAQRLRLLDPESWYRDSPNPLHALLDLARSSSLAPDIVLIDSRTGISSVSAPLLFDVSDLAVICFFPHTQARIGTELLVRSMLAAKTRRSSDAYAIAPEPRFLVTPIPPGPSAEQVRDKALTWIDSWLSAVDSRRSTEVGKLQGDELTHFISYAPEVAFRDQVSLTNAIHEAYGPIADWLEQLLPQSNQSSVVGSVSKSDILGQLDFSTGTAEHQESFFEDFVKTKMSVQAMDSRYPLVIGRKGTGKTAVFRWLFERAESRPIPVVAPNAFRDRAPWSLGARGFSAIERRLGMRNADWQTFWTCYTALTAALSLAAEDITPADSPFDIALQDLISKGSNLDELDVVETISNMIEDSEAALKAARWLRLIDDRLEEEKFLLFDGLDTGFGNDAESRKRREEAVTGLFTFLTETESRLSKLAFKVLLRVDIWQQLRFENKSHLFGRSIQLLWRDQADYFKTVLKQAVRSEAFRRALDAASIGSNVDQWQESEVFQAWNLLVGERMKGGKTTFTRNWVWNRLADGQGDHGPRALSQLFHAAVGWEAREEARSPYDRSYIRPRALVPSLETVSDEAVQSLHEEFPELDALIHALEAVGRTPLDPTEIAQVDPEATGELDLALEVGLLAVHEGTVEEVRRYRVPDLYRHALGMTRRGQA</sequence>
<keyword evidence="3" id="KW-1185">Reference proteome</keyword>
<dbReference type="InterPro" id="IPR050678">
    <property type="entry name" value="DNA_Partitioning_ATPase"/>
</dbReference>
<name>A0ABV3HFS2_9ACTN</name>
<dbReference type="EMBL" id="JBFARM010000013">
    <property type="protein sequence ID" value="MEV4291375.1"/>
    <property type="molecule type" value="Genomic_DNA"/>
</dbReference>
<dbReference type="NCBIfam" id="NF047389">
    <property type="entry name" value="ATPase_Sll1717"/>
    <property type="match status" value="1"/>
</dbReference>
<feature type="domain" description="CobQ/CobB/MinD/ParA nucleotide binding" evidence="1">
    <location>
        <begin position="125"/>
        <end position="194"/>
    </location>
</feature>
<dbReference type="InterPro" id="IPR059206">
    <property type="entry name" value="Sll1717-like"/>
</dbReference>
<dbReference type="Gene3D" id="3.40.50.300">
    <property type="entry name" value="P-loop containing nucleotide triphosphate hydrolases"/>
    <property type="match status" value="1"/>
</dbReference>
<accession>A0ABV3HFS2</accession>
<protein>
    <submittedName>
        <fullName evidence="2">ParA family protein</fullName>
    </submittedName>
</protein>
<dbReference type="InterPro" id="IPR027417">
    <property type="entry name" value="P-loop_NTPase"/>
</dbReference>
<dbReference type="SUPFAM" id="SSF52540">
    <property type="entry name" value="P-loop containing nucleoside triphosphate hydrolases"/>
    <property type="match status" value="1"/>
</dbReference>
<dbReference type="PANTHER" id="PTHR13696:SF52">
    <property type="entry name" value="PARA FAMILY PROTEIN CT_582"/>
    <property type="match status" value="1"/>
</dbReference>
<gene>
    <name evidence="2" type="ORF">AB0K40_38220</name>
</gene>
<dbReference type="Pfam" id="PF01656">
    <property type="entry name" value="CbiA"/>
    <property type="match status" value="1"/>
</dbReference>
<dbReference type="RefSeq" id="WP_364459783.1">
    <property type="nucleotide sequence ID" value="NZ_JBFARM010000013.1"/>
</dbReference>
<organism evidence="2 3">
    <name type="scientific">Nonomuraea bangladeshensis</name>
    <dbReference type="NCBI Taxonomy" id="404385"/>
    <lineage>
        <taxon>Bacteria</taxon>
        <taxon>Bacillati</taxon>
        <taxon>Actinomycetota</taxon>
        <taxon>Actinomycetes</taxon>
        <taxon>Streptosporangiales</taxon>
        <taxon>Streptosporangiaceae</taxon>
        <taxon>Nonomuraea</taxon>
    </lineage>
</organism>
<evidence type="ECO:0000313" key="2">
    <source>
        <dbReference type="EMBL" id="MEV4291375.1"/>
    </source>
</evidence>
<reference evidence="2 3" key="1">
    <citation type="submission" date="2024-06" db="EMBL/GenBank/DDBJ databases">
        <title>The Natural Products Discovery Center: Release of the First 8490 Sequenced Strains for Exploring Actinobacteria Biosynthetic Diversity.</title>
        <authorList>
            <person name="Kalkreuter E."/>
            <person name="Kautsar S.A."/>
            <person name="Yang D."/>
            <person name="Bader C.D."/>
            <person name="Teijaro C.N."/>
            <person name="Fluegel L."/>
            <person name="Davis C.M."/>
            <person name="Simpson J.R."/>
            <person name="Lauterbach L."/>
            <person name="Steele A.D."/>
            <person name="Gui C."/>
            <person name="Meng S."/>
            <person name="Li G."/>
            <person name="Viehrig K."/>
            <person name="Ye F."/>
            <person name="Su P."/>
            <person name="Kiefer A.F."/>
            <person name="Nichols A."/>
            <person name="Cepeda A.J."/>
            <person name="Yan W."/>
            <person name="Fan B."/>
            <person name="Jiang Y."/>
            <person name="Adhikari A."/>
            <person name="Zheng C.-J."/>
            <person name="Schuster L."/>
            <person name="Cowan T.M."/>
            <person name="Smanski M.J."/>
            <person name="Chevrette M.G."/>
            <person name="De Carvalho L.P.S."/>
            <person name="Shen B."/>
        </authorList>
    </citation>
    <scope>NUCLEOTIDE SEQUENCE [LARGE SCALE GENOMIC DNA]</scope>
    <source>
        <strain evidence="2 3">NPDC049574</strain>
    </source>
</reference>
<dbReference type="Proteomes" id="UP001552427">
    <property type="component" value="Unassembled WGS sequence"/>
</dbReference>
<evidence type="ECO:0000313" key="3">
    <source>
        <dbReference type="Proteomes" id="UP001552427"/>
    </source>
</evidence>
<dbReference type="InterPro" id="IPR002586">
    <property type="entry name" value="CobQ/CobB/MinD/ParA_Nub-bd_dom"/>
</dbReference>
<evidence type="ECO:0000259" key="1">
    <source>
        <dbReference type="Pfam" id="PF01656"/>
    </source>
</evidence>